<proteinExistence type="predicted"/>
<keyword evidence="2" id="KW-1185">Reference proteome</keyword>
<dbReference type="Proteomes" id="UP000005408">
    <property type="component" value="Unassembled WGS sequence"/>
</dbReference>
<dbReference type="EnsemblMetazoa" id="G8268.1">
    <property type="protein sequence ID" value="G8268.1:cds"/>
    <property type="gene ID" value="G8268"/>
</dbReference>
<protein>
    <submittedName>
        <fullName evidence="1">Uncharacterized protein</fullName>
    </submittedName>
</protein>
<organism evidence="1 2">
    <name type="scientific">Magallana gigas</name>
    <name type="common">Pacific oyster</name>
    <name type="synonym">Crassostrea gigas</name>
    <dbReference type="NCBI Taxonomy" id="29159"/>
    <lineage>
        <taxon>Eukaryota</taxon>
        <taxon>Metazoa</taxon>
        <taxon>Spiralia</taxon>
        <taxon>Lophotrochozoa</taxon>
        <taxon>Mollusca</taxon>
        <taxon>Bivalvia</taxon>
        <taxon>Autobranchia</taxon>
        <taxon>Pteriomorphia</taxon>
        <taxon>Ostreida</taxon>
        <taxon>Ostreoidea</taxon>
        <taxon>Ostreidae</taxon>
        <taxon>Magallana</taxon>
    </lineage>
</organism>
<dbReference type="AlphaFoldDB" id="A0A8W8NUF6"/>
<sequence length="231" mass="26748">MPQQSSIQTLGLTVKPLNESFSEYVLVFLGPSDTDIEFTGDTLEVTKDEDEFKALMVNKYDNMNRRMTLQSKSKGETISMYPYFNYNLLTKTSFIENTCYVKIEKDAMGGRTKYTATVSSCADIEDFENLCMYFIAYIRNKSGATVQLKTRHLNETENEHVVSYYKYLDTYYSGSKTDSYNEYYAILNYPAIEADGITVQSFGFELYVSNSDYMHYGKDLTISRSWYYQIV</sequence>
<evidence type="ECO:0000313" key="1">
    <source>
        <dbReference type="EnsemblMetazoa" id="G8268.1:cds"/>
    </source>
</evidence>
<accession>A0A8W8NUF6</accession>
<reference evidence="1" key="1">
    <citation type="submission" date="2022-08" db="UniProtKB">
        <authorList>
            <consortium name="EnsemblMetazoa"/>
        </authorList>
    </citation>
    <scope>IDENTIFICATION</scope>
    <source>
        <strain evidence="1">05x7-T-G4-1.051#20</strain>
    </source>
</reference>
<evidence type="ECO:0000313" key="2">
    <source>
        <dbReference type="Proteomes" id="UP000005408"/>
    </source>
</evidence>
<name>A0A8W8NUF6_MAGGI</name>